<evidence type="ECO:0000313" key="1">
    <source>
        <dbReference type="EMBL" id="MBC1375933.1"/>
    </source>
</evidence>
<dbReference type="Gene3D" id="2.60.120.10">
    <property type="entry name" value="Jelly Rolls"/>
    <property type="match status" value="1"/>
</dbReference>
<dbReference type="RefSeq" id="WP_185319548.1">
    <property type="nucleotide sequence ID" value="NZ_JAARPH010000003.1"/>
</dbReference>
<protein>
    <submittedName>
        <fullName evidence="2">Crp/Fnr family transcriptional regulator</fullName>
    </submittedName>
</protein>
<organism evidence="2 4">
    <name type="scientific">Listeria farberi</name>
    <dbReference type="NCBI Taxonomy" id="2713500"/>
    <lineage>
        <taxon>Bacteria</taxon>
        <taxon>Bacillati</taxon>
        <taxon>Bacillota</taxon>
        <taxon>Bacilli</taxon>
        <taxon>Bacillales</taxon>
        <taxon>Listeriaceae</taxon>
        <taxon>Listeria</taxon>
    </lineage>
</organism>
<evidence type="ECO:0000313" key="2">
    <source>
        <dbReference type="EMBL" id="MBC2287973.1"/>
    </source>
</evidence>
<evidence type="ECO:0000313" key="3">
    <source>
        <dbReference type="Proteomes" id="UP000518829"/>
    </source>
</evidence>
<keyword evidence="3" id="KW-1185">Reference proteome</keyword>
<name>A0A7X1DEQ9_9LIST</name>
<reference evidence="3 4" key="1">
    <citation type="submission" date="2020-03" db="EMBL/GenBank/DDBJ databases">
        <title>Soil Listeria distribution.</title>
        <authorList>
            <person name="Liao J."/>
            <person name="Wiedmann M."/>
        </authorList>
    </citation>
    <scope>NUCLEOTIDE SEQUENCE [LARGE SCALE GENOMIC DNA]</scope>
    <source>
        <strain evidence="2 4">FSL L7-0072</strain>
        <strain evidence="1 3">FSL L7-1699</strain>
    </source>
</reference>
<gene>
    <name evidence="1" type="ORF">HB839_10390</name>
    <name evidence="2" type="ORF">HCB47_10135</name>
</gene>
<dbReference type="EMBL" id="JAARZO010000003">
    <property type="protein sequence ID" value="MBC2287973.1"/>
    <property type="molecule type" value="Genomic_DNA"/>
</dbReference>
<dbReference type="AlphaFoldDB" id="A0A7X1DEQ9"/>
<evidence type="ECO:0000313" key="4">
    <source>
        <dbReference type="Proteomes" id="UP000558070"/>
    </source>
</evidence>
<dbReference type="EMBL" id="JAARPH010000003">
    <property type="protein sequence ID" value="MBC1375933.1"/>
    <property type="molecule type" value="Genomic_DNA"/>
</dbReference>
<dbReference type="Proteomes" id="UP000558070">
    <property type="component" value="Unassembled WGS sequence"/>
</dbReference>
<dbReference type="Proteomes" id="UP000518829">
    <property type="component" value="Unassembled WGS sequence"/>
</dbReference>
<proteinExistence type="predicted"/>
<accession>A0A7X1DEQ9</accession>
<sequence length="210" mass="24476">MTFLEFHQLVKEDSLIYSWIVKNFSLKRQKLDVGGEIIMNHEQVIIMEEGLLVQESEEGRSDFNRVFIDKRIIFTTKGGFSLTALENTSYSTIPREELFEKLEDQNLLPTFFLQIAEDLEKGLDWQRKLISVTAEERVEMILAKIIEHYQLDSEKNPEFPKWLKIYILARFAKCSISTVSMIVNDLVSRGNLDTKGTPWRLTQTYQSNCA</sequence>
<dbReference type="InterPro" id="IPR014710">
    <property type="entry name" value="RmlC-like_jellyroll"/>
</dbReference>
<comment type="caution">
    <text evidence="2">The sequence shown here is derived from an EMBL/GenBank/DDBJ whole genome shotgun (WGS) entry which is preliminary data.</text>
</comment>